<feature type="domain" description="HTH iclR-type" evidence="4">
    <location>
        <begin position="14"/>
        <end position="75"/>
    </location>
</feature>
<evidence type="ECO:0000256" key="1">
    <source>
        <dbReference type="ARBA" id="ARBA00023015"/>
    </source>
</evidence>
<evidence type="ECO:0000256" key="2">
    <source>
        <dbReference type="ARBA" id="ARBA00023125"/>
    </source>
</evidence>
<dbReference type="PROSITE" id="PS51077">
    <property type="entry name" value="HTH_ICLR"/>
    <property type="match status" value="1"/>
</dbReference>
<dbReference type="PANTHER" id="PTHR30136:SF35">
    <property type="entry name" value="HTH-TYPE TRANSCRIPTIONAL REGULATOR RV1719"/>
    <property type="match status" value="1"/>
</dbReference>
<keyword evidence="7" id="KW-1185">Reference proteome</keyword>
<evidence type="ECO:0000256" key="3">
    <source>
        <dbReference type="ARBA" id="ARBA00023163"/>
    </source>
</evidence>
<dbReference type="AlphaFoldDB" id="A0A8J3PMZ7"/>
<dbReference type="EMBL" id="BONU01000044">
    <property type="protein sequence ID" value="GIG76081.1"/>
    <property type="molecule type" value="Genomic_DNA"/>
</dbReference>
<dbReference type="Gene3D" id="3.30.450.40">
    <property type="match status" value="1"/>
</dbReference>
<reference evidence="6" key="1">
    <citation type="submission" date="2021-01" db="EMBL/GenBank/DDBJ databases">
        <title>Whole genome shotgun sequence of Planosporangium flavigriseum NBRC 105377.</title>
        <authorList>
            <person name="Komaki H."/>
            <person name="Tamura T."/>
        </authorList>
    </citation>
    <scope>NUCLEOTIDE SEQUENCE</scope>
    <source>
        <strain evidence="6">NBRC 105377</strain>
    </source>
</reference>
<dbReference type="PROSITE" id="PS51078">
    <property type="entry name" value="ICLR_ED"/>
    <property type="match status" value="1"/>
</dbReference>
<protein>
    <submittedName>
        <fullName evidence="6">IclR family transcriptional regulator</fullName>
    </submittedName>
</protein>
<dbReference type="GO" id="GO:0003700">
    <property type="term" value="F:DNA-binding transcription factor activity"/>
    <property type="evidence" value="ECO:0007669"/>
    <property type="project" value="TreeGrafter"/>
</dbReference>
<dbReference type="Pfam" id="PF09339">
    <property type="entry name" value="HTH_IclR"/>
    <property type="match status" value="1"/>
</dbReference>
<comment type="caution">
    <text evidence="6">The sequence shown here is derived from an EMBL/GenBank/DDBJ whole genome shotgun (WGS) entry which is preliminary data.</text>
</comment>
<dbReference type="SUPFAM" id="SSF46785">
    <property type="entry name" value="Winged helix' DNA-binding domain"/>
    <property type="match status" value="1"/>
</dbReference>
<evidence type="ECO:0000259" key="5">
    <source>
        <dbReference type="PROSITE" id="PS51078"/>
    </source>
</evidence>
<dbReference type="GO" id="GO:0045892">
    <property type="term" value="P:negative regulation of DNA-templated transcription"/>
    <property type="evidence" value="ECO:0007669"/>
    <property type="project" value="TreeGrafter"/>
</dbReference>
<dbReference type="InterPro" id="IPR050707">
    <property type="entry name" value="HTH_MetabolicPath_Reg"/>
</dbReference>
<dbReference type="GO" id="GO:0003677">
    <property type="term" value="F:DNA binding"/>
    <property type="evidence" value="ECO:0007669"/>
    <property type="project" value="UniProtKB-KW"/>
</dbReference>
<gene>
    <name evidence="6" type="ORF">Pfl04_44850</name>
</gene>
<keyword evidence="2" id="KW-0238">DNA-binding</keyword>
<dbReference type="SMART" id="SM00346">
    <property type="entry name" value="HTH_ICLR"/>
    <property type="match status" value="1"/>
</dbReference>
<dbReference type="InterPro" id="IPR029016">
    <property type="entry name" value="GAF-like_dom_sf"/>
</dbReference>
<feature type="domain" description="IclR-ED" evidence="5">
    <location>
        <begin position="76"/>
        <end position="253"/>
    </location>
</feature>
<dbReference type="InterPro" id="IPR036388">
    <property type="entry name" value="WH-like_DNA-bd_sf"/>
</dbReference>
<dbReference type="SUPFAM" id="SSF55781">
    <property type="entry name" value="GAF domain-like"/>
    <property type="match status" value="1"/>
</dbReference>
<name>A0A8J3PMZ7_9ACTN</name>
<proteinExistence type="predicted"/>
<dbReference type="InterPro" id="IPR005471">
    <property type="entry name" value="Tscrpt_reg_IclR_N"/>
</dbReference>
<evidence type="ECO:0000313" key="7">
    <source>
        <dbReference type="Proteomes" id="UP000653674"/>
    </source>
</evidence>
<dbReference type="Pfam" id="PF01614">
    <property type="entry name" value="IclR_C"/>
    <property type="match status" value="1"/>
</dbReference>
<keyword evidence="1" id="KW-0805">Transcription regulation</keyword>
<organism evidence="6 7">
    <name type="scientific">Planosporangium flavigriseum</name>
    <dbReference type="NCBI Taxonomy" id="373681"/>
    <lineage>
        <taxon>Bacteria</taxon>
        <taxon>Bacillati</taxon>
        <taxon>Actinomycetota</taxon>
        <taxon>Actinomycetes</taxon>
        <taxon>Micromonosporales</taxon>
        <taxon>Micromonosporaceae</taxon>
        <taxon>Planosporangium</taxon>
    </lineage>
</organism>
<evidence type="ECO:0000259" key="4">
    <source>
        <dbReference type="PROSITE" id="PS51077"/>
    </source>
</evidence>
<dbReference type="Proteomes" id="UP000653674">
    <property type="component" value="Unassembled WGS sequence"/>
</dbReference>
<keyword evidence="3" id="KW-0804">Transcription</keyword>
<dbReference type="RefSeq" id="WP_168077901.1">
    <property type="nucleotide sequence ID" value="NZ_BAAAQJ010000030.1"/>
</dbReference>
<sequence length="263" mass="28547">MDESHEQGSAAAGVRSVTRALQILSRLTDERTVITLRELQDETGLARTTLIRLVATLEDHGLLWAVGGNRYAPGPGLLRWARLASSSWELPLESRRALRALVETAQESASVWVRQGVRRVCVAQEESLHALRTVVRVGHDGPLWAGPTARVLIRDLPDDDLAKIAAETPDGAGRLPLMRQWQAEVREQGYAVSHGEREDALSVIAVPLVDKDGAVTAALTLAGPTGRFGDERLERYLSAIREAAEVISASGFMRLGASTPSPR</sequence>
<dbReference type="InterPro" id="IPR014757">
    <property type="entry name" value="Tscrpt_reg_IclR_C"/>
</dbReference>
<dbReference type="InterPro" id="IPR036390">
    <property type="entry name" value="WH_DNA-bd_sf"/>
</dbReference>
<dbReference type="Gene3D" id="1.10.10.10">
    <property type="entry name" value="Winged helix-like DNA-binding domain superfamily/Winged helix DNA-binding domain"/>
    <property type="match status" value="1"/>
</dbReference>
<evidence type="ECO:0000313" key="6">
    <source>
        <dbReference type="EMBL" id="GIG76081.1"/>
    </source>
</evidence>
<dbReference type="PANTHER" id="PTHR30136">
    <property type="entry name" value="HELIX-TURN-HELIX TRANSCRIPTIONAL REGULATOR, ICLR FAMILY"/>
    <property type="match status" value="1"/>
</dbReference>
<accession>A0A8J3PMZ7</accession>